<reference evidence="2" key="1">
    <citation type="submission" date="2018-08" db="EMBL/GenBank/DDBJ databases">
        <authorList>
            <person name="Grouzdev D.S."/>
            <person name="Krutkina M.S."/>
        </authorList>
    </citation>
    <scope>NUCLEOTIDE SEQUENCE [LARGE SCALE GENOMIC DNA]</scope>
    <source>
        <strain evidence="2">4-11</strain>
    </source>
</reference>
<dbReference type="EMBL" id="QUWK01000003">
    <property type="protein sequence ID" value="RFU95683.1"/>
    <property type="molecule type" value="Genomic_DNA"/>
</dbReference>
<accession>A0A372MJR6</accession>
<organism evidence="1 2">
    <name type="scientific">Sphaerochaeta halotolerans</name>
    <dbReference type="NCBI Taxonomy" id="2293840"/>
    <lineage>
        <taxon>Bacteria</taxon>
        <taxon>Pseudomonadati</taxon>
        <taxon>Spirochaetota</taxon>
        <taxon>Spirochaetia</taxon>
        <taxon>Spirochaetales</taxon>
        <taxon>Sphaerochaetaceae</taxon>
        <taxon>Sphaerochaeta</taxon>
    </lineage>
</organism>
<evidence type="ECO:0000313" key="1">
    <source>
        <dbReference type="EMBL" id="RFU95683.1"/>
    </source>
</evidence>
<dbReference type="Proteomes" id="UP000264002">
    <property type="component" value="Unassembled WGS sequence"/>
</dbReference>
<proteinExistence type="predicted"/>
<dbReference type="Pfam" id="PF04343">
    <property type="entry name" value="DUF488"/>
    <property type="match status" value="1"/>
</dbReference>
<protein>
    <submittedName>
        <fullName evidence="1">DUF488 domain-containing protein</fullName>
    </submittedName>
</protein>
<keyword evidence="2" id="KW-1185">Reference proteome</keyword>
<reference evidence="1 2" key="2">
    <citation type="submission" date="2018-09" db="EMBL/GenBank/DDBJ databases">
        <title>Genome of Sphaerochaeta halotolerans strain 4-11.</title>
        <authorList>
            <person name="Nazina T.N."/>
            <person name="Sokolova D.S."/>
        </authorList>
    </citation>
    <scope>NUCLEOTIDE SEQUENCE [LARGE SCALE GENOMIC DNA]</scope>
    <source>
        <strain evidence="1 2">4-11</strain>
    </source>
</reference>
<evidence type="ECO:0000313" key="2">
    <source>
        <dbReference type="Proteomes" id="UP000264002"/>
    </source>
</evidence>
<dbReference type="PANTHER" id="PTHR39337">
    <property type="entry name" value="BLR5642 PROTEIN"/>
    <property type="match status" value="1"/>
</dbReference>
<comment type="caution">
    <text evidence="1">The sequence shown here is derived from an EMBL/GenBank/DDBJ whole genome shotgun (WGS) entry which is preliminary data.</text>
</comment>
<gene>
    <name evidence="1" type="ORF">DYP60_04200</name>
</gene>
<dbReference type="AlphaFoldDB" id="A0A372MJR6"/>
<sequence>MLNRRKVLIWLVQRHKEPISLIRLQKLMFLFVKESKNDYYHFIPNSYGCYSISLHDDQIALQQKHIIIEEKGKSPFSSYVTIDEKQADLCNIKLKKDDEVALETTLRENEHLSDNELITKVYKGFPFYSIRSALLDNFHTDPVFLEKLAQIRNKIERSPRALFTIGYEGLSIDRFIQLLILQNVKYLVDVRKNPFSMRPEYRKARLLTALQEADISYLHIPEVGISSTLRKEFPPFEQKAQLFELYSKHTLPHCEEHAEAIAGLIAKVNVALMCYEKNPRDCHRMLFAEYCKKKQPSIPRIIHIRGDAFEKETIHYSPYIPKPLP</sequence>
<dbReference type="PANTHER" id="PTHR39337:SF1">
    <property type="entry name" value="BLR5642 PROTEIN"/>
    <property type="match status" value="1"/>
</dbReference>
<dbReference type="InterPro" id="IPR007438">
    <property type="entry name" value="DUF488"/>
</dbReference>
<name>A0A372MJR6_9SPIR</name>